<keyword evidence="3" id="KW-1185">Reference proteome</keyword>
<evidence type="ECO:0000313" key="3">
    <source>
        <dbReference type="Proteomes" id="UP000800035"/>
    </source>
</evidence>
<dbReference type="OrthoDB" id="409136at2759"/>
<feature type="region of interest" description="Disordered" evidence="1">
    <location>
        <begin position="45"/>
        <end position="84"/>
    </location>
</feature>
<dbReference type="Proteomes" id="UP000800035">
    <property type="component" value="Unassembled WGS sequence"/>
</dbReference>
<organism evidence="2 3">
    <name type="scientific">Byssothecium circinans</name>
    <dbReference type="NCBI Taxonomy" id="147558"/>
    <lineage>
        <taxon>Eukaryota</taxon>
        <taxon>Fungi</taxon>
        <taxon>Dikarya</taxon>
        <taxon>Ascomycota</taxon>
        <taxon>Pezizomycotina</taxon>
        <taxon>Dothideomycetes</taxon>
        <taxon>Pleosporomycetidae</taxon>
        <taxon>Pleosporales</taxon>
        <taxon>Massarineae</taxon>
        <taxon>Massarinaceae</taxon>
        <taxon>Byssothecium</taxon>
    </lineage>
</organism>
<reference evidence="2" key="1">
    <citation type="journal article" date="2020" name="Stud. Mycol.">
        <title>101 Dothideomycetes genomes: a test case for predicting lifestyles and emergence of pathogens.</title>
        <authorList>
            <person name="Haridas S."/>
            <person name="Albert R."/>
            <person name="Binder M."/>
            <person name="Bloem J."/>
            <person name="Labutti K."/>
            <person name="Salamov A."/>
            <person name="Andreopoulos B."/>
            <person name="Baker S."/>
            <person name="Barry K."/>
            <person name="Bills G."/>
            <person name="Bluhm B."/>
            <person name="Cannon C."/>
            <person name="Castanera R."/>
            <person name="Culley D."/>
            <person name="Daum C."/>
            <person name="Ezra D."/>
            <person name="Gonzalez J."/>
            <person name="Henrissat B."/>
            <person name="Kuo A."/>
            <person name="Liang C."/>
            <person name="Lipzen A."/>
            <person name="Lutzoni F."/>
            <person name="Magnuson J."/>
            <person name="Mondo S."/>
            <person name="Nolan M."/>
            <person name="Ohm R."/>
            <person name="Pangilinan J."/>
            <person name="Park H.-J."/>
            <person name="Ramirez L."/>
            <person name="Alfaro M."/>
            <person name="Sun H."/>
            <person name="Tritt A."/>
            <person name="Yoshinaga Y."/>
            <person name="Zwiers L.-H."/>
            <person name="Turgeon B."/>
            <person name="Goodwin S."/>
            <person name="Spatafora J."/>
            <person name="Crous P."/>
            <person name="Grigoriev I."/>
        </authorList>
    </citation>
    <scope>NUCLEOTIDE SEQUENCE</scope>
    <source>
        <strain evidence="2">CBS 675.92</strain>
    </source>
</reference>
<feature type="compositionally biased region" description="Polar residues" evidence="1">
    <location>
        <begin position="248"/>
        <end position="261"/>
    </location>
</feature>
<dbReference type="AlphaFoldDB" id="A0A6A5UGA6"/>
<evidence type="ECO:0000256" key="1">
    <source>
        <dbReference type="SAM" id="MobiDB-lite"/>
    </source>
</evidence>
<gene>
    <name evidence="2" type="ORF">CC80DRAFT_399602</name>
</gene>
<accession>A0A6A5UGA6</accession>
<feature type="compositionally biased region" description="Low complexity" evidence="1">
    <location>
        <begin position="45"/>
        <end position="69"/>
    </location>
</feature>
<proteinExistence type="predicted"/>
<feature type="region of interest" description="Disordered" evidence="1">
    <location>
        <begin position="244"/>
        <end position="279"/>
    </location>
</feature>
<name>A0A6A5UGA6_9PLEO</name>
<feature type="compositionally biased region" description="Polar residues" evidence="1">
    <location>
        <begin position="73"/>
        <end position="84"/>
    </location>
</feature>
<evidence type="ECO:0000313" key="2">
    <source>
        <dbReference type="EMBL" id="KAF1962979.1"/>
    </source>
</evidence>
<sequence>MDPASSISLASILENSVTQPQLGEWLQSPTRDIHARLVHFASSSSSASADGPALSSNSYNTTPSSPNYPRSIRSGSSMAPTCLHQSNASTHPPSLYHYSDATPTETSISTGLASQFSGVPLLEPVIGIEGLLERRPNQYRQPLYECAFWFLSCSYISYDEEEWKEHCLSHFRGEDPPRSVQCPLCDFQATYHDGRIAWEARMEHIAQVHTSIGQTLKTSRPDFGLFQHLWQKRLIDDQDLKELKGGNHNLTRPPTNFVTTNGRRERDGRRQRSQHIGRR</sequence>
<protein>
    <submittedName>
        <fullName evidence="2">Uncharacterized protein</fullName>
    </submittedName>
</protein>
<dbReference type="EMBL" id="ML976978">
    <property type="protein sequence ID" value="KAF1962979.1"/>
    <property type="molecule type" value="Genomic_DNA"/>
</dbReference>